<keyword evidence="2" id="KW-0540">Nuclease</keyword>
<evidence type="ECO:0000256" key="1">
    <source>
        <dbReference type="SAM" id="MobiDB-lite"/>
    </source>
</evidence>
<dbReference type="CDD" id="cd00085">
    <property type="entry name" value="HNHc"/>
    <property type="match status" value="1"/>
</dbReference>
<keyword evidence="2" id="KW-0255">Endonuclease</keyword>
<keyword evidence="3" id="KW-1185">Reference proteome</keyword>
<gene>
    <name evidence="2" type="ORF">ACFSDA_10495</name>
</gene>
<feature type="region of interest" description="Disordered" evidence="1">
    <location>
        <begin position="1"/>
        <end position="31"/>
    </location>
</feature>
<protein>
    <submittedName>
        <fullName evidence="2">HNH endonuclease signature motif containing protein</fullName>
    </submittedName>
</protein>
<dbReference type="RefSeq" id="WP_343904511.1">
    <property type="nucleotide sequence ID" value="NZ_BAAAIS010000002.1"/>
</dbReference>
<sequence>MTATELGRATQPVNAEACPQPEGSVPVPARRPGAALPRELRRPVRGRSEVTTENIARRALVAEDSSDALVLRRILERRRTAHAALYVAELRDLAALADPESLGDPDPGPSHETNAIAAGMVLRTRLGRAGLRLRDAGIAIRDLPLCLDRVESGDLPSEWFDQLIRSVRDLLPEQRHQVDEKVSAWQLEALPPERFRTLLRHLVLWCGPEAAAATPAASRHVSTDLTASADGTACMTVTGPIPEILDLTKRLDRAAHSVQDAQRQALVRIAEGGQDQHIPWDLHGEAAATGRPMSLGAIRYVLMTRSEIGTDGVPVPRMPLRMNLVVPVLSLLGLSDAPATLEGVHPVPIAMARDLCADAAVWHRVLTDPVTGEFLPVAAQQYRPTAAMVEHVKLIDPTCALPGCTRRLADVGEVDHIEEFDHLHPRDGGPTTPANLHGLCREHHRAKTRGDLDPDVTAGGRSTRWSVHGTHWMDVARNRDLVTQTLARDLARAWRVFQERLHEAEVFAQMRREGVIPVTPADHAAERRRQRWGDHLVAHYTHWEGPPGTDPPPPPPLPEDEPPPF</sequence>
<keyword evidence="2" id="KW-0378">Hydrolase</keyword>
<dbReference type="Proteomes" id="UP001597280">
    <property type="component" value="Unassembled WGS sequence"/>
</dbReference>
<evidence type="ECO:0000313" key="2">
    <source>
        <dbReference type="EMBL" id="MFD1835503.1"/>
    </source>
</evidence>
<dbReference type="GO" id="GO:0004519">
    <property type="term" value="F:endonuclease activity"/>
    <property type="evidence" value="ECO:0007669"/>
    <property type="project" value="UniProtKB-KW"/>
</dbReference>
<reference evidence="3" key="1">
    <citation type="journal article" date="2019" name="Int. J. Syst. Evol. Microbiol.">
        <title>The Global Catalogue of Microorganisms (GCM) 10K type strain sequencing project: providing services to taxonomists for standard genome sequencing and annotation.</title>
        <authorList>
            <consortium name="The Broad Institute Genomics Platform"/>
            <consortium name="The Broad Institute Genome Sequencing Center for Infectious Disease"/>
            <person name="Wu L."/>
            <person name="Ma J."/>
        </authorList>
    </citation>
    <scope>NUCLEOTIDE SEQUENCE [LARGE SCALE GENOMIC DNA]</scope>
    <source>
        <strain evidence="3">JCM 11650</strain>
    </source>
</reference>
<feature type="region of interest" description="Disordered" evidence="1">
    <location>
        <begin position="541"/>
        <end position="565"/>
    </location>
</feature>
<evidence type="ECO:0000313" key="3">
    <source>
        <dbReference type="Proteomes" id="UP001597280"/>
    </source>
</evidence>
<dbReference type="EMBL" id="JBHUFL010000002">
    <property type="protein sequence ID" value="MFD1835503.1"/>
    <property type="molecule type" value="Genomic_DNA"/>
</dbReference>
<dbReference type="InterPro" id="IPR003615">
    <property type="entry name" value="HNH_nuc"/>
</dbReference>
<proteinExistence type="predicted"/>
<name>A0ABW4Q1D9_9MICO</name>
<feature type="compositionally biased region" description="Pro residues" evidence="1">
    <location>
        <begin position="548"/>
        <end position="557"/>
    </location>
</feature>
<comment type="caution">
    <text evidence="2">The sequence shown here is derived from an EMBL/GenBank/DDBJ whole genome shotgun (WGS) entry which is preliminary data.</text>
</comment>
<organism evidence="2 3">
    <name type="scientific">Brachybacterium rhamnosum</name>
    <dbReference type="NCBI Taxonomy" id="173361"/>
    <lineage>
        <taxon>Bacteria</taxon>
        <taxon>Bacillati</taxon>
        <taxon>Actinomycetota</taxon>
        <taxon>Actinomycetes</taxon>
        <taxon>Micrococcales</taxon>
        <taxon>Dermabacteraceae</taxon>
        <taxon>Brachybacterium</taxon>
    </lineage>
</organism>
<accession>A0ABW4Q1D9</accession>